<protein>
    <recommendedName>
        <fullName evidence="3">Helicase C-terminal domain-containing protein</fullName>
    </recommendedName>
</protein>
<accession>A0A345Z4U3</accession>
<name>A0A345Z4U3_9MOLU</name>
<dbReference type="EMBL" id="CP031376">
    <property type="protein sequence ID" value="AXK51622.1"/>
    <property type="molecule type" value="Genomic_DNA"/>
</dbReference>
<proteinExistence type="predicted"/>
<dbReference type="PANTHER" id="PTHR47396">
    <property type="entry name" value="TYPE I RESTRICTION ENZYME ECOKI R PROTEIN"/>
    <property type="match status" value="1"/>
</dbReference>
<reference evidence="1 2" key="1">
    <citation type="submission" date="2018-07" db="EMBL/GenBank/DDBJ databases">
        <title>Complete genome sequence of Spiroplasma alleghenense PLHS-1 (ATCC 51752).</title>
        <authorList>
            <person name="Chou L."/>
            <person name="Lee T.-Y."/>
            <person name="Tsai Y.-M."/>
            <person name="Kuo C.-H."/>
        </authorList>
    </citation>
    <scope>NUCLEOTIDE SEQUENCE [LARGE SCALE GENOMIC DNA]</scope>
    <source>
        <strain evidence="1 2">PLHS-1</strain>
    </source>
</reference>
<dbReference type="InterPro" id="IPR050742">
    <property type="entry name" value="Helicase_Restrict-Modif_Enz"/>
</dbReference>
<dbReference type="Gene3D" id="3.40.50.300">
    <property type="entry name" value="P-loop containing nucleotide triphosphate hydrolases"/>
    <property type="match status" value="1"/>
</dbReference>
<evidence type="ECO:0000313" key="2">
    <source>
        <dbReference type="Proteomes" id="UP000254792"/>
    </source>
</evidence>
<sequence>MVDILNEGVDIPNINNVIFARPTNSTTIFLQQLGRGLRKQSDKVLNVFDLVANINSPNYWYLRLNQLTKLTPNMTSYGYDILELDNVCLIYDKLSYQEVVGSLEKKWAKTYQLNLTQYDIKKTKAKDELTKDEVILYYLFNNKNLSHQWCGVIGSYLNKPNTFIDEKTLNQMDLTSWEKDFQGVRFTRFMDKYKDVEQLGLEDMVKLVKHEIGKNKTKTNSLLYNYGSQVLGGDSLIKNDSVMFKLIQGKFLAKAVKKDGNYILMSGSHFKPRGRENYNSEDEKLWDKYCQNIEDRVSQNPDIYQIKKDIVFFDPSKMCRFVVGGDSGFNEEFFLENPKIKIRNYICQLIKSEIEKYS</sequence>
<evidence type="ECO:0000313" key="1">
    <source>
        <dbReference type="EMBL" id="AXK51622.1"/>
    </source>
</evidence>
<evidence type="ECO:0008006" key="3">
    <source>
        <dbReference type="Google" id="ProtNLM"/>
    </source>
</evidence>
<dbReference type="PANTHER" id="PTHR47396:SF1">
    <property type="entry name" value="ATP-DEPENDENT HELICASE IRC3-RELATED"/>
    <property type="match status" value="1"/>
</dbReference>
<dbReference type="GO" id="GO:0005829">
    <property type="term" value="C:cytosol"/>
    <property type="evidence" value="ECO:0007669"/>
    <property type="project" value="TreeGrafter"/>
</dbReference>
<dbReference type="InterPro" id="IPR027417">
    <property type="entry name" value="P-loop_NTPase"/>
</dbReference>
<keyword evidence="2" id="KW-1185">Reference proteome</keyword>
<dbReference type="Proteomes" id="UP000254792">
    <property type="component" value="Chromosome"/>
</dbReference>
<dbReference type="AlphaFoldDB" id="A0A345Z4U3"/>
<organism evidence="1 2">
    <name type="scientific">Spiroplasma alleghenense</name>
    <dbReference type="NCBI Taxonomy" id="216931"/>
    <lineage>
        <taxon>Bacteria</taxon>
        <taxon>Bacillati</taxon>
        <taxon>Mycoplasmatota</taxon>
        <taxon>Mollicutes</taxon>
        <taxon>Entomoplasmatales</taxon>
        <taxon>Spiroplasmataceae</taxon>
        <taxon>Spiroplasma</taxon>
    </lineage>
</organism>
<gene>
    <name evidence="1" type="ORF">SALLE_v1c09520</name>
</gene>
<dbReference type="SUPFAM" id="SSF52540">
    <property type="entry name" value="P-loop containing nucleoside triphosphate hydrolases"/>
    <property type="match status" value="1"/>
</dbReference>
<dbReference type="KEGG" id="salx:SALLE_v1c09520"/>